<protein>
    <recommendedName>
        <fullName evidence="2">biotin carboxylase</fullName>
        <ecNumber evidence="2">6.3.4.14</ecNumber>
    </recommendedName>
</protein>
<organism evidence="10 11">
    <name type="scientific">Candidatus Wallbacteria bacterium HGW-Wallbacteria-1</name>
    <dbReference type="NCBI Taxonomy" id="2013854"/>
    <lineage>
        <taxon>Bacteria</taxon>
        <taxon>Candidatus Walliibacteriota</taxon>
    </lineage>
</organism>
<dbReference type="PANTHER" id="PTHR48095">
    <property type="entry name" value="PYRUVATE CARBOXYLASE SUBUNIT A"/>
    <property type="match status" value="1"/>
</dbReference>
<dbReference type="GO" id="GO:0005524">
    <property type="term" value="F:ATP binding"/>
    <property type="evidence" value="ECO:0007669"/>
    <property type="project" value="UniProtKB-UniRule"/>
</dbReference>
<dbReference type="SUPFAM" id="SSF51246">
    <property type="entry name" value="Rudiment single hybrid motif"/>
    <property type="match status" value="1"/>
</dbReference>
<keyword evidence="5 7" id="KW-0067">ATP-binding</keyword>
<dbReference type="InterPro" id="IPR011761">
    <property type="entry name" value="ATP-grasp"/>
</dbReference>
<dbReference type="InterPro" id="IPR005482">
    <property type="entry name" value="Biotin_COase_C"/>
</dbReference>
<evidence type="ECO:0000256" key="4">
    <source>
        <dbReference type="ARBA" id="ARBA00022741"/>
    </source>
</evidence>
<reference evidence="10 11" key="1">
    <citation type="journal article" date="2017" name="ISME J.">
        <title>Potential for microbial H2 and metal transformations associated with novel bacteria and archaea in deep terrestrial subsurface sediments.</title>
        <authorList>
            <person name="Hernsdorf A.W."/>
            <person name="Amano Y."/>
            <person name="Miyakawa K."/>
            <person name="Ise K."/>
            <person name="Suzuki Y."/>
            <person name="Anantharaman K."/>
            <person name="Probst A."/>
            <person name="Burstein D."/>
            <person name="Thomas B.C."/>
            <person name="Banfield J.F."/>
        </authorList>
    </citation>
    <scope>NUCLEOTIDE SEQUENCE [LARGE SCALE GENOMIC DNA]</scope>
    <source>
        <strain evidence="10">HGW-Wallbacteria-1</strain>
    </source>
</reference>
<proteinExistence type="predicted"/>
<dbReference type="AlphaFoldDB" id="A0A2N1PPA5"/>
<dbReference type="EC" id="6.3.4.14" evidence="2"/>
<dbReference type="Gene3D" id="3.30.470.20">
    <property type="entry name" value="ATP-grasp fold, B domain"/>
    <property type="match status" value="1"/>
</dbReference>
<dbReference type="SUPFAM" id="SSF56059">
    <property type="entry name" value="Glutathione synthetase ATP-binding domain-like"/>
    <property type="match status" value="1"/>
</dbReference>
<dbReference type="InterPro" id="IPR016185">
    <property type="entry name" value="PreATP-grasp_dom_sf"/>
</dbReference>
<comment type="caution">
    <text evidence="10">The sequence shown here is derived from an EMBL/GenBank/DDBJ whole genome shotgun (WGS) entry which is preliminary data.</text>
</comment>
<feature type="domain" description="ATP-grasp" evidence="8">
    <location>
        <begin position="121"/>
        <end position="317"/>
    </location>
</feature>
<evidence type="ECO:0000256" key="1">
    <source>
        <dbReference type="ARBA" id="ARBA00003761"/>
    </source>
</evidence>
<evidence type="ECO:0000259" key="8">
    <source>
        <dbReference type="PROSITE" id="PS50975"/>
    </source>
</evidence>
<dbReference type="InterPro" id="IPR011054">
    <property type="entry name" value="Rudment_hybrid_motif"/>
</dbReference>
<dbReference type="GO" id="GO:0046872">
    <property type="term" value="F:metal ion binding"/>
    <property type="evidence" value="ECO:0007669"/>
    <property type="project" value="InterPro"/>
</dbReference>
<evidence type="ECO:0000259" key="9">
    <source>
        <dbReference type="PROSITE" id="PS50979"/>
    </source>
</evidence>
<dbReference type="InterPro" id="IPR051602">
    <property type="entry name" value="ACC_Biotin_Carboxylase"/>
</dbReference>
<evidence type="ECO:0000256" key="2">
    <source>
        <dbReference type="ARBA" id="ARBA00013263"/>
    </source>
</evidence>
<dbReference type="GO" id="GO:0004075">
    <property type="term" value="F:biotin carboxylase activity"/>
    <property type="evidence" value="ECO:0007669"/>
    <property type="project" value="UniProtKB-EC"/>
</dbReference>
<dbReference type="PROSITE" id="PS00867">
    <property type="entry name" value="CPSASE_2"/>
    <property type="match status" value="1"/>
</dbReference>
<accession>A0A2N1PPA5</accession>
<keyword evidence="4 7" id="KW-0547">Nucleotide-binding</keyword>
<gene>
    <name evidence="10" type="ORF">CVV64_10570</name>
</gene>
<dbReference type="PROSITE" id="PS50979">
    <property type="entry name" value="BC"/>
    <property type="match status" value="1"/>
</dbReference>
<evidence type="ECO:0000256" key="7">
    <source>
        <dbReference type="PROSITE-ProRule" id="PRU00409"/>
    </source>
</evidence>
<dbReference type="InterPro" id="IPR011764">
    <property type="entry name" value="Biotin_carboxylation_dom"/>
</dbReference>
<dbReference type="SUPFAM" id="SSF52440">
    <property type="entry name" value="PreATP-grasp domain"/>
    <property type="match status" value="1"/>
</dbReference>
<comment type="function">
    <text evidence="1">This protein is a component of the acetyl coenzyme A carboxylase complex; first, biotin carboxylase catalyzes the carboxylation of the carrier protein and then the transcarboxylase transfers the carboxyl group to form malonyl-CoA.</text>
</comment>
<dbReference type="Pfam" id="PF00289">
    <property type="entry name" value="Biotin_carb_N"/>
    <property type="match status" value="1"/>
</dbReference>
<evidence type="ECO:0000256" key="3">
    <source>
        <dbReference type="ARBA" id="ARBA00022598"/>
    </source>
</evidence>
<dbReference type="PANTHER" id="PTHR48095:SF2">
    <property type="entry name" value="BIOTIN CARBOXYLASE, CHLOROPLASTIC"/>
    <property type="match status" value="1"/>
</dbReference>
<evidence type="ECO:0000313" key="10">
    <source>
        <dbReference type="EMBL" id="PKK90164.1"/>
    </source>
</evidence>
<evidence type="ECO:0000313" key="11">
    <source>
        <dbReference type="Proteomes" id="UP000233256"/>
    </source>
</evidence>
<dbReference type="PROSITE" id="PS50975">
    <property type="entry name" value="ATP_GRASP"/>
    <property type="match status" value="1"/>
</dbReference>
<dbReference type="InterPro" id="IPR005479">
    <property type="entry name" value="CPAse_ATP-bd"/>
</dbReference>
<evidence type="ECO:0000256" key="5">
    <source>
        <dbReference type="ARBA" id="ARBA00022840"/>
    </source>
</evidence>
<sequence>MYEKILIANRGEIAAGILKSCRSLGIKTACVYSEADWDALHIKIADEAYCIGRGSGSKASYINISEIIDTALASGADAIHPGWGFLAENHLLARACEDAGIGFIGPDSTTLEKAGRKILAKELVESIGLPVVPGRAVINDVETLLSEAEKLGYPVLLKADTGKGGRFIVRLDSDQAAADAFRRLNREMTIAGETGGIFIEKYLENAYHIEFPLLADEQGNIVVFPEMNCSLQRRFQKLLVESPTTVLEPSLRDSMVEMTISIARAFDYRGAAGVEYLVDTDGNVYFLEINPRLPVERGVAEVLTGVDMLEEQIRISCGEALEFNTGYLTARGWAMECRINAEDPENNFTPVPGNVVEFSPPGGTGIRVDAGVYSGYEIPIYYDSCIAKVIVNGRSRENAIRRMASALRQFTVRGVSTTIPFFKNLLCNEYFLDGQVTTDFSQHELFLSLCKVRDIPDEVAAILAALDIHVRHTKAKRSVSGFKWGSPGPVWGVASRLNLMNGRNL</sequence>
<keyword evidence="3 10" id="KW-0436">Ligase</keyword>
<comment type="catalytic activity">
    <reaction evidence="6">
        <text>N(6)-biotinyl-L-lysyl-[protein] + hydrogencarbonate + ATP = N(6)-carboxybiotinyl-L-lysyl-[protein] + ADP + phosphate + H(+)</text>
        <dbReference type="Rhea" id="RHEA:13501"/>
        <dbReference type="Rhea" id="RHEA-COMP:10505"/>
        <dbReference type="Rhea" id="RHEA-COMP:10506"/>
        <dbReference type="ChEBI" id="CHEBI:15378"/>
        <dbReference type="ChEBI" id="CHEBI:17544"/>
        <dbReference type="ChEBI" id="CHEBI:30616"/>
        <dbReference type="ChEBI" id="CHEBI:43474"/>
        <dbReference type="ChEBI" id="CHEBI:83144"/>
        <dbReference type="ChEBI" id="CHEBI:83145"/>
        <dbReference type="ChEBI" id="CHEBI:456216"/>
        <dbReference type="EC" id="6.3.4.14"/>
    </reaction>
</comment>
<name>A0A2N1PPA5_9BACT</name>
<dbReference type="Pfam" id="PF02786">
    <property type="entry name" value="CPSase_L_D2"/>
    <property type="match status" value="1"/>
</dbReference>
<dbReference type="Proteomes" id="UP000233256">
    <property type="component" value="Unassembled WGS sequence"/>
</dbReference>
<dbReference type="Pfam" id="PF02785">
    <property type="entry name" value="Biotin_carb_C"/>
    <property type="match status" value="1"/>
</dbReference>
<dbReference type="InterPro" id="IPR005481">
    <property type="entry name" value="BC-like_N"/>
</dbReference>
<feature type="domain" description="Biotin carboxylation" evidence="9">
    <location>
        <begin position="1"/>
        <end position="446"/>
    </location>
</feature>
<dbReference type="SMART" id="SM00878">
    <property type="entry name" value="Biotin_carb_C"/>
    <property type="match status" value="1"/>
</dbReference>
<evidence type="ECO:0000256" key="6">
    <source>
        <dbReference type="ARBA" id="ARBA00048600"/>
    </source>
</evidence>
<dbReference type="EMBL" id="PGXC01000007">
    <property type="protein sequence ID" value="PKK90164.1"/>
    <property type="molecule type" value="Genomic_DNA"/>
</dbReference>